<protein>
    <submittedName>
        <fullName evidence="3">Uncharacterized protein</fullName>
    </submittedName>
</protein>
<dbReference type="RefSeq" id="WP_074768155.1">
    <property type="nucleotide sequence ID" value="NZ_FNWO01000007.1"/>
</dbReference>
<sequence length="350" mass="36191">MPVATKTVRIGLGLLAVAVGLGGGWLFYSMSEPPPVPPVPPEAALPETPPAPEEAPPPMAEAAPDPLPASSPQAVFAHIQSELNRAAAGRESIKAAAPAADRLAMVAEALRRILAGDAVGANRALDVAEAAVAAQIPSEAKMEADPALAERQEWLVSYFELLPALPRKSGDAAVTAAFVRLALVLRKVDAVLLADMLPRLNGYDLVSRRSASGLSAFDGRGLRLPCRLAATQRARLEIAAKSLRQLAGPLTDCPVPAGRASDFAALERFARDPVKGIADVALAKPSRPGQPSSPLSAAAAGGTLAEIEAVAQSGADPLRADERGLIALHYLASNRGLSPADRSRAVALLF</sequence>
<gene>
    <name evidence="3" type="ORF">SAMN04244559_02027</name>
</gene>
<evidence type="ECO:0000256" key="1">
    <source>
        <dbReference type="SAM" id="MobiDB-lite"/>
    </source>
</evidence>
<reference evidence="4" key="1">
    <citation type="submission" date="2016-10" db="EMBL/GenBank/DDBJ databases">
        <authorList>
            <person name="Varghese N."/>
            <person name="Submissions S."/>
        </authorList>
    </citation>
    <scope>NUCLEOTIDE SEQUENCE [LARGE SCALE GENOMIC DNA]</scope>
    <source>
        <strain evidence="4">DSM 13234</strain>
    </source>
</reference>
<evidence type="ECO:0000256" key="2">
    <source>
        <dbReference type="SAM" id="Phobius"/>
    </source>
</evidence>
<keyword evidence="2" id="KW-1133">Transmembrane helix</keyword>
<feature type="transmembrane region" description="Helical" evidence="2">
    <location>
        <begin position="7"/>
        <end position="28"/>
    </location>
</feature>
<accession>A0A1H6HV39</accession>
<evidence type="ECO:0000313" key="4">
    <source>
        <dbReference type="Proteomes" id="UP000182983"/>
    </source>
</evidence>
<evidence type="ECO:0000313" key="3">
    <source>
        <dbReference type="EMBL" id="SEH38000.1"/>
    </source>
</evidence>
<organism evidence="3 4">
    <name type="scientific">Magnetospirillum fulvum</name>
    <name type="common">Rhodospirillum fulvum</name>
    <dbReference type="NCBI Taxonomy" id="1082"/>
    <lineage>
        <taxon>Bacteria</taxon>
        <taxon>Pseudomonadati</taxon>
        <taxon>Pseudomonadota</taxon>
        <taxon>Alphaproteobacteria</taxon>
        <taxon>Rhodospirillales</taxon>
        <taxon>Rhodospirillaceae</taxon>
        <taxon>Magnetospirillum</taxon>
    </lineage>
</organism>
<dbReference type="EMBL" id="FNWO01000007">
    <property type="protein sequence ID" value="SEH38000.1"/>
    <property type="molecule type" value="Genomic_DNA"/>
</dbReference>
<proteinExistence type="predicted"/>
<keyword evidence="2" id="KW-0812">Transmembrane</keyword>
<dbReference type="AlphaFoldDB" id="A0A1H6HV39"/>
<dbReference type="Proteomes" id="UP000182983">
    <property type="component" value="Unassembled WGS sequence"/>
</dbReference>
<name>A0A1H6HV39_MAGFU</name>
<feature type="region of interest" description="Disordered" evidence="1">
    <location>
        <begin position="38"/>
        <end position="67"/>
    </location>
</feature>
<keyword evidence="4" id="KW-1185">Reference proteome</keyword>
<keyword evidence="2" id="KW-0472">Membrane</keyword>